<feature type="region of interest" description="Disordered" evidence="6">
    <location>
        <begin position="298"/>
        <end position="323"/>
    </location>
</feature>
<comment type="similarity">
    <text evidence="5">Belongs to the SAT4 family.</text>
</comment>
<evidence type="ECO:0000259" key="8">
    <source>
        <dbReference type="Pfam" id="PF20684"/>
    </source>
</evidence>
<dbReference type="PANTHER" id="PTHR33048:SF155">
    <property type="entry name" value="INTEGRAL MEMBRANE PROTEIN"/>
    <property type="match status" value="1"/>
</dbReference>
<comment type="subcellular location">
    <subcellularLocation>
        <location evidence="1">Membrane</location>
        <topology evidence="1">Multi-pass membrane protein</topology>
    </subcellularLocation>
</comment>
<dbReference type="GO" id="GO:0016020">
    <property type="term" value="C:membrane"/>
    <property type="evidence" value="ECO:0007669"/>
    <property type="project" value="UniProtKB-SubCell"/>
</dbReference>
<feature type="transmembrane region" description="Helical" evidence="7">
    <location>
        <begin position="213"/>
        <end position="231"/>
    </location>
</feature>
<dbReference type="PANTHER" id="PTHR33048">
    <property type="entry name" value="PTH11-LIKE INTEGRAL MEMBRANE PROTEIN (AFU_ORTHOLOGUE AFUA_5G11245)"/>
    <property type="match status" value="1"/>
</dbReference>
<organism evidence="9 10">
    <name type="scientific">Colletotrichum zoysiae</name>
    <dbReference type="NCBI Taxonomy" id="1216348"/>
    <lineage>
        <taxon>Eukaryota</taxon>
        <taxon>Fungi</taxon>
        <taxon>Dikarya</taxon>
        <taxon>Ascomycota</taxon>
        <taxon>Pezizomycotina</taxon>
        <taxon>Sordariomycetes</taxon>
        <taxon>Hypocreomycetidae</taxon>
        <taxon>Glomerellales</taxon>
        <taxon>Glomerellaceae</taxon>
        <taxon>Colletotrichum</taxon>
        <taxon>Colletotrichum graminicola species complex</taxon>
    </lineage>
</organism>
<dbReference type="InterPro" id="IPR052337">
    <property type="entry name" value="SAT4-like"/>
</dbReference>
<evidence type="ECO:0000256" key="3">
    <source>
        <dbReference type="ARBA" id="ARBA00022989"/>
    </source>
</evidence>
<keyword evidence="10" id="KW-1185">Reference proteome</keyword>
<keyword evidence="3 7" id="KW-1133">Transmembrane helix</keyword>
<evidence type="ECO:0000313" key="9">
    <source>
        <dbReference type="EMBL" id="KAK2031496.1"/>
    </source>
</evidence>
<evidence type="ECO:0000313" key="10">
    <source>
        <dbReference type="Proteomes" id="UP001232148"/>
    </source>
</evidence>
<feature type="transmembrane region" description="Helical" evidence="7">
    <location>
        <begin position="131"/>
        <end position="153"/>
    </location>
</feature>
<keyword evidence="4 7" id="KW-0472">Membrane</keyword>
<feature type="transmembrane region" description="Helical" evidence="7">
    <location>
        <begin position="53"/>
        <end position="74"/>
    </location>
</feature>
<feature type="transmembrane region" description="Helical" evidence="7">
    <location>
        <begin position="94"/>
        <end position="119"/>
    </location>
</feature>
<name>A0AAD9M2B5_9PEZI</name>
<keyword evidence="2 7" id="KW-0812">Transmembrane</keyword>
<proteinExistence type="inferred from homology"/>
<evidence type="ECO:0000256" key="4">
    <source>
        <dbReference type="ARBA" id="ARBA00023136"/>
    </source>
</evidence>
<dbReference type="InterPro" id="IPR049326">
    <property type="entry name" value="Rhodopsin_dom_fungi"/>
</dbReference>
<dbReference type="Proteomes" id="UP001232148">
    <property type="component" value="Unassembled WGS sequence"/>
</dbReference>
<feature type="transmembrane region" description="Helical" evidence="7">
    <location>
        <begin position="173"/>
        <end position="201"/>
    </location>
</feature>
<feature type="domain" description="Rhodopsin" evidence="8">
    <location>
        <begin position="37"/>
        <end position="276"/>
    </location>
</feature>
<evidence type="ECO:0000256" key="6">
    <source>
        <dbReference type="SAM" id="MobiDB-lite"/>
    </source>
</evidence>
<evidence type="ECO:0000256" key="1">
    <source>
        <dbReference type="ARBA" id="ARBA00004141"/>
    </source>
</evidence>
<feature type="transmembrane region" description="Helical" evidence="7">
    <location>
        <begin position="20"/>
        <end position="41"/>
    </location>
</feature>
<gene>
    <name evidence="9" type="ORF">LX32DRAFT_713680</name>
</gene>
<dbReference type="AlphaFoldDB" id="A0AAD9M2B5"/>
<evidence type="ECO:0000256" key="7">
    <source>
        <dbReference type="SAM" id="Phobius"/>
    </source>
</evidence>
<dbReference type="Pfam" id="PF20684">
    <property type="entry name" value="Fung_rhodopsin"/>
    <property type="match status" value="1"/>
</dbReference>
<comment type="caution">
    <text evidence="9">The sequence shown here is derived from an EMBL/GenBank/DDBJ whole genome shotgun (WGS) entry which is preliminary data.</text>
</comment>
<reference evidence="9" key="1">
    <citation type="submission" date="2021-06" db="EMBL/GenBank/DDBJ databases">
        <title>Comparative genomics, transcriptomics and evolutionary studies reveal genomic signatures of adaptation to plant cell wall in hemibiotrophic fungi.</title>
        <authorList>
            <consortium name="DOE Joint Genome Institute"/>
            <person name="Baroncelli R."/>
            <person name="Diaz J.F."/>
            <person name="Benocci T."/>
            <person name="Peng M."/>
            <person name="Battaglia E."/>
            <person name="Haridas S."/>
            <person name="Andreopoulos W."/>
            <person name="Labutti K."/>
            <person name="Pangilinan J."/>
            <person name="Floch G.L."/>
            <person name="Makela M.R."/>
            <person name="Henrissat B."/>
            <person name="Grigoriev I.V."/>
            <person name="Crouch J.A."/>
            <person name="De Vries R.P."/>
            <person name="Sukno S.A."/>
            <person name="Thon M.R."/>
        </authorList>
    </citation>
    <scope>NUCLEOTIDE SEQUENCE</scope>
    <source>
        <strain evidence="9">MAFF235873</strain>
    </source>
</reference>
<protein>
    <submittedName>
        <fullName evidence="9">Integral membrane protein</fullName>
    </submittedName>
</protein>
<evidence type="ECO:0000256" key="2">
    <source>
        <dbReference type="ARBA" id="ARBA00022692"/>
    </source>
</evidence>
<sequence length="399" mass="44059">MSNPPVGSDAWKAQDKGPTILHVCWVVIGISTLFVLARVYVRGRIMKNFQWDDYFIILGQICGYVSTALSHLAVNAGNGRHMALLTVEQQENAILWTTAGFCPGIMSFGLPKLAVVYLLTRLLNPGKYHKIFLWFLGIWCQLTLFVTAGLLLGRCTPARSLWDFSISGKCFSVDILVGFCIYAGSFSAFVDVYLAIYPAVVLFRLQMPLKKKIALSCALGIGSISGVVATYKTTRIPSLASKDFSYDTSDLVIWTVVEGSTIIIASSIPILQPLVEVVMRRNPFSSASRSNIKNKYYKYDDSRSNGRSNGRTGGIELGQQKPRVKPKDELGLTTFADDNSQENILIVDNSTPSQTTVSTFQESSIPTDGKIVRTDVVMVSYEHQKGKQADISPQRWQPA</sequence>
<accession>A0AAD9M2B5</accession>
<dbReference type="EMBL" id="MU842839">
    <property type="protein sequence ID" value="KAK2031496.1"/>
    <property type="molecule type" value="Genomic_DNA"/>
</dbReference>
<evidence type="ECO:0000256" key="5">
    <source>
        <dbReference type="ARBA" id="ARBA00038359"/>
    </source>
</evidence>
<feature type="transmembrane region" description="Helical" evidence="7">
    <location>
        <begin position="251"/>
        <end position="271"/>
    </location>
</feature>